<accession>A0AAI8QCB2</accession>
<evidence type="ECO:0000313" key="2">
    <source>
        <dbReference type="Proteomes" id="UP000007886"/>
    </source>
</evidence>
<keyword evidence="2" id="KW-1185">Reference proteome</keyword>
<dbReference type="Proteomes" id="UP000007886">
    <property type="component" value="Chromosome"/>
</dbReference>
<dbReference type="KEGG" id="brs:S23_29410"/>
<sequence>MDAARRIVVSLPLAELWTDSGPLHAQRAERVGEAEIVQLLQGGSTFVVAAVGKPLQWVPAADRFTFWKAEPKCRLVPADVDSFDIGSYPGSYCYLASAWRNPSSLPIVVLEVHH</sequence>
<name>A0AAI8QCB2_9BRAD</name>
<dbReference type="AlphaFoldDB" id="A0AAI8QCB2"/>
<protein>
    <submittedName>
        <fullName evidence="1">Uncharacterized protein</fullName>
    </submittedName>
</protein>
<proteinExistence type="predicted"/>
<gene>
    <name evidence="1" type="ORF">S23_29410</name>
</gene>
<organism evidence="1 2">
    <name type="scientific">Bradyrhizobium cosmicum</name>
    <dbReference type="NCBI Taxonomy" id="1404864"/>
    <lineage>
        <taxon>Bacteria</taxon>
        <taxon>Pseudomonadati</taxon>
        <taxon>Pseudomonadota</taxon>
        <taxon>Alphaproteobacteria</taxon>
        <taxon>Hyphomicrobiales</taxon>
        <taxon>Nitrobacteraceae</taxon>
        <taxon>Bradyrhizobium</taxon>
    </lineage>
</organism>
<reference evidence="1 2" key="1">
    <citation type="journal article" date="2012" name="Microbes Environ.">
        <title>Complete genome sequence of Bradyrhizobium sp. S23321: insights into symbiosis evolution in soil oligotrophs.</title>
        <authorList>
            <person name="Okubo T."/>
            <person name="Tsukui T."/>
            <person name="Maita H."/>
            <person name="Okamoto S."/>
            <person name="Oshima K."/>
            <person name="Fujisawa T."/>
            <person name="Saito A."/>
            <person name="Futamata H."/>
            <person name="Hattori R."/>
            <person name="Shimomura Y."/>
            <person name="Haruta S."/>
            <person name="Morimoto S."/>
            <person name="Wang Y."/>
            <person name="Sakai Y."/>
            <person name="Hattori M."/>
            <person name="Aizawa S."/>
            <person name="Nagashima K.V.P."/>
            <person name="Masuda S."/>
            <person name="Hattori T."/>
            <person name="Yamashita A."/>
            <person name="Bao Z."/>
            <person name="Hayatsu M."/>
            <person name="Kajiya-Kanegae H."/>
            <person name="Yoshinaga I."/>
            <person name="Sakamoto K."/>
            <person name="Toyota K."/>
            <person name="Nakao M."/>
            <person name="Kohara M."/>
            <person name="Anda M."/>
            <person name="Niwa R."/>
            <person name="Jung-Hwan P."/>
            <person name="Sameshima-Saito R."/>
            <person name="Tokuda S."/>
            <person name="Yamamoto S."/>
            <person name="Yamamoto S."/>
            <person name="Yokoyama T."/>
            <person name="Akutsu T."/>
            <person name="Nakamura Y."/>
            <person name="Nakahira-Yanaka Y."/>
            <person name="Takada Hoshino Y."/>
            <person name="Hirakawa H."/>
            <person name="Mitsui H."/>
            <person name="Terasawa K."/>
            <person name="Itakura M."/>
            <person name="Sato S."/>
            <person name="Ikeda-Ohtsubo W."/>
            <person name="Sakakura N."/>
            <person name="Kaminuma E."/>
            <person name="Minamisawa K."/>
        </authorList>
    </citation>
    <scope>NUCLEOTIDE SEQUENCE [LARGE SCALE GENOMIC DNA]</scope>
    <source>
        <strain evidence="1 2">S23321</strain>
    </source>
</reference>
<dbReference type="EMBL" id="AP012279">
    <property type="protein sequence ID" value="BAL76149.1"/>
    <property type="molecule type" value="Genomic_DNA"/>
</dbReference>
<evidence type="ECO:0000313" key="1">
    <source>
        <dbReference type="EMBL" id="BAL76149.1"/>
    </source>
</evidence>
<dbReference type="RefSeq" id="WP_015685451.1">
    <property type="nucleotide sequence ID" value="NC_017082.1"/>
</dbReference>